<feature type="region of interest" description="Disordered" evidence="1">
    <location>
        <begin position="32"/>
        <end position="55"/>
    </location>
</feature>
<dbReference type="SUPFAM" id="SSF49503">
    <property type="entry name" value="Cupredoxins"/>
    <property type="match status" value="1"/>
</dbReference>
<proteinExistence type="predicted"/>
<dbReference type="Proteomes" id="UP000034736">
    <property type="component" value="Unassembled WGS sequence"/>
</dbReference>
<reference evidence="2 3" key="1">
    <citation type="journal article" date="2015" name="Nature">
        <title>rRNA introns, odd ribosomes, and small enigmatic genomes across a large radiation of phyla.</title>
        <authorList>
            <person name="Brown C.T."/>
            <person name="Hug L.A."/>
            <person name="Thomas B.C."/>
            <person name="Sharon I."/>
            <person name="Castelle C.J."/>
            <person name="Singh A."/>
            <person name="Wilkins M.J."/>
            <person name="Williams K.H."/>
            <person name="Banfield J.F."/>
        </authorList>
    </citation>
    <scope>NUCLEOTIDE SEQUENCE [LARGE SCALE GENOMIC DNA]</scope>
</reference>
<evidence type="ECO:0000313" key="2">
    <source>
        <dbReference type="EMBL" id="KKT42281.1"/>
    </source>
</evidence>
<dbReference type="STRING" id="1618647.UW30_C0001G0006"/>
<dbReference type="Gene3D" id="2.60.40.420">
    <property type="entry name" value="Cupredoxins - blue copper proteins"/>
    <property type="match status" value="1"/>
</dbReference>
<evidence type="ECO:0000313" key="3">
    <source>
        <dbReference type="Proteomes" id="UP000034736"/>
    </source>
</evidence>
<dbReference type="InterPro" id="IPR008972">
    <property type="entry name" value="Cupredoxin"/>
</dbReference>
<protein>
    <submittedName>
        <fullName evidence="2">Uncharacterized protein</fullName>
    </submittedName>
</protein>
<dbReference type="AlphaFoldDB" id="A0A0G1H4E4"/>
<gene>
    <name evidence="2" type="ORF">UW30_C0001G0006</name>
</gene>
<name>A0A0G1H4E4_9BACT</name>
<organism evidence="2 3">
    <name type="scientific">Candidatus Giovannonibacteria bacterium GW2011_GWA2_44_13b</name>
    <dbReference type="NCBI Taxonomy" id="1618647"/>
    <lineage>
        <taxon>Bacteria</taxon>
        <taxon>Candidatus Giovannoniibacteriota</taxon>
    </lineage>
</organism>
<accession>A0A0G1H4E4</accession>
<comment type="caution">
    <text evidence="2">The sequence shown here is derived from an EMBL/GenBank/DDBJ whole genome shotgun (WGS) entry which is preliminary data.</text>
</comment>
<evidence type="ECO:0000256" key="1">
    <source>
        <dbReference type="SAM" id="MobiDB-lite"/>
    </source>
</evidence>
<sequence length="146" mass="15428">MKIFVAVLVILVLGAGAWYFFGMPTVSVPGETNLNTGSPTPTAAPSPIPTPTAVSGNTVKVEMTSSGFSPKEITINVGDAVQFINKDTRNWRPASGPHPQHTTCPGFDALQGIKPGNSYSHTFSVAGTCPMHDHLKSSFFGKIIVK</sequence>
<dbReference type="EMBL" id="LCHU01000001">
    <property type="protein sequence ID" value="KKT42281.1"/>
    <property type="molecule type" value="Genomic_DNA"/>
</dbReference>